<organism evidence="1 2">
    <name type="scientific">Megasphaera cerevisiae DSM 20462</name>
    <dbReference type="NCBI Taxonomy" id="1122219"/>
    <lineage>
        <taxon>Bacteria</taxon>
        <taxon>Bacillati</taxon>
        <taxon>Bacillota</taxon>
        <taxon>Negativicutes</taxon>
        <taxon>Veillonellales</taxon>
        <taxon>Veillonellaceae</taxon>
        <taxon>Megasphaera</taxon>
    </lineage>
</organism>
<dbReference type="AlphaFoldDB" id="A0A0J6ZQK0"/>
<dbReference type="PATRIC" id="fig|1122219.3.peg.3146"/>
<sequence>MSYLSKWLSLFPNVIGNQTRPENGIDNTIEYNTDGFPQRMANDPVRYDLENAMASQLFSNDERLKEDIKKSATAASDELATAVADHNKSIGAHSDIRTKIGTDIGTHNKDTVAHADIRTKIGTDIGTHNKDTVAHADIRTKIGTDISAHNKDTAAHTDIRQLVSDTVRVTTTANKPASMIDNGLWCEIVS</sequence>
<keyword evidence="2" id="KW-1185">Reference proteome</keyword>
<name>A0A0J6ZQK0_9FIRM</name>
<dbReference type="OrthoDB" id="1624444at2"/>
<accession>A0A0J6ZQK0</accession>
<evidence type="ECO:0000313" key="1">
    <source>
        <dbReference type="EMBL" id="KMO87236.1"/>
    </source>
</evidence>
<proteinExistence type="predicted"/>
<protein>
    <submittedName>
        <fullName evidence="1">Uncharacterized protein</fullName>
    </submittedName>
</protein>
<dbReference type="EMBL" id="LEKT01000008">
    <property type="protein sequence ID" value="KMO87236.1"/>
    <property type="molecule type" value="Genomic_DNA"/>
</dbReference>
<dbReference type="Proteomes" id="UP000036503">
    <property type="component" value="Unassembled WGS sequence"/>
</dbReference>
<reference evidence="1 2" key="1">
    <citation type="submission" date="2015-06" db="EMBL/GenBank/DDBJ databases">
        <title>Draft genome sequence of beer spoilage bacterium Megasphaera cerevisiae type strain 20462.</title>
        <authorList>
            <person name="Kutumbaka K."/>
            <person name="Pasmowitz J."/>
            <person name="Mategko J."/>
            <person name="Reyes D."/>
            <person name="Friedrich A."/>
            <person name="Han S."/>
            <person name="Martens-Habbena W."/>
            <person name="Neal-McKinney J."/>
            <person name="Janagama H.K."/>
            <person name="Nadala C."/>
            <person name="Samadpour M."/>
        </authorList>
    </citation>
    <scope>NUCLEOTIDE SEQUENCE [LARGE SCALE GENOMIC DNA]</scope>
    <source>
        <strain evidence="1 2">DSM 20462</strain>
    </source>
</reference>
<gene>
    <name evidence="1" type="ORF">AB840_04200</name>
</gene>
<evidence type="ECO:0000313" key="2">
    <source>
        <dbReference type="Proteomes" id="UP000036503"/>
    </source>
</evidence>
<dbReference type="InParanoid" id="A0A0J6ZQK0"/>
<dbReference type="RefSeq" id="WP_048513580.1">
    <property type="nucleotide sequence ID" value="NZ_FUXD01000008.1"/>
</dbReference>
<comment type="caution">
    <text evidence="1">The sequence shown here is derived from an EMBL/GenBank/DDBJ whole genome shotgun (WGS) entry which is preliminary data.</text>
</comment>